<dbReference type="SUPFAM" id="SSF53623">
    <property type="entry name" value="MurD-like peptide ligases, catalytic domain"/>
    <property type="match status" value="1"/>
</dbReference>
<keyword evidence="3 10" id="KW-0132">Cell division</keyword>
<dbReference type="GO" id="GO:0005524">
    <property type="term" value="F:ATP binding"/>
    <property type="evidence" value="ECO:0007669"/>
    <property type="project" value="UniProtKB-UniRule"/>
</dbReference>
<feature type="binding site" evidence="10">
    <location>
        <begin position="125"/>
        <end position="131"/>
    </location>
    <ligand>
        <name>ATP</name>
        <dbReference type="ChEBI" id="CHEBI:30616"/>
    </ligand>
</feature>
<comment type="function">
    <text evidence="10 11">Involved in cell wall formation. Catalyzes the final step in the synthesis of UDP-N-acetylmuramoyl-pentapeptide, the precursor of murein.</text>
</comment>
<dbReference type="Pfam" id="PF02875">
    <property type="entry name" value="Mur_ligase_C"/>
    <property type="match status" value="1"/>
</dbReference>
<organism evidence="15 16">
    <name type="scientific">Sorangium cellulosum</name>
    <name type="common">Polyangium cellulosum</name>
    <dbReference type="NCBI Taxonomy" id="56"/>
    <lineage>
        <taxon>Bacteria</taxon>
        <taxon>Pseudomonadati</taxon>
        <taxon>Myxococcota</taxon>
        <taxon>Polyangia</taxon>
        <taxon>Polyangiales</taxon>
        <taxon>Polyangiaceae</taxon>
        <taxon>Sorangium</taxon>
    </lineage>
</organism>
<dbReference type="NCBIfam" id="TIGR01143">
    <property type="entry name" value="murF"/>
    <property type="match status" value="1"/>
</dbReference>
<evidence type="ECO:0000256" key="3">
    <source>
        <dbReference type="ARBA" id="ARBA00022618"/>
    </source>
</evidence>
<dbReference type="PANTHER" id="PTHR43024">
    <property type="entry name" value="UDP-N-ACETYLMURAMOYL-TRIPEPTIDE--D-ALANYL-D-ALANINE LIGASE"/>
    <property type="match status" value="1"/>
</dbReference>
<dbReference type="GO" id="GO:0071555">
    <property type="term" value="P:cell wall organization"/>
    <property type="evidence" value="ECO:0007669"/>
    <property type="project" value="UniProtKB-KW"/>
</dbReference>
<comment type="caution">
    <text evidence="15">The sequence shown here is derived from an EMBL/GenBank/DDBJ whole genome shotgun (WGS) entry which is preliminary data.</text>
</comment>
<accession>A0A150Q4R4</accession>
<dbReference type="PANTHER" id="PTHR43024:SF1">
    <property type="entry name" value="UDP-N-ACETYLMURAMOYL-TRIPEPTIDE--D-ALANYL-D-ALANINE LIGASE"/>
    <property type="match status" value="1"/>
</dbReference>
<reference evidence="15 16" key="1">
    <citation type="submission" date="2014-02" db="EMBL/GenBank/DDBJ databases">
        <title>The small core and large imbalanced accessory genome model reveals a collaborative survival strategy of Sorangium cellulosum strains in nature.</title>
        <authorList>
            <person name="Han K."/>
            <person name="Peng R."/>
            <person name="Blom J."/>
            <person name="Li Y.-Z."/>
        </authorList>
    </citation>
    <scope>NUCLEOTIDE SEQUENCE [LARGE SCALE GENOMIC DNA]</scope>
    <source>
        <strain evidence="15 16">So0008-312</strain>
    </source>
</reference>
<evidence type="ECO:0000259" key="12">
    <source>
        <dbReference type="Pfam" id="PF01225"/>
    </source>
</evidence>
<dbReference type="Gene3D" id="3.40.1390.10">
    <property type="entry name" value="MurE/MurF, N-terminal domain"/>
    <property type="match status" value="1"/>
</dbReference>
<comment type="catalytic activity">
    <reaction evidence="10 11">
        <text>D-alanyl-D-alanine + UDP-N-acetyl-alpha-D-muramoyl-L-alanyl-gamma-D-glutamyl-meso-2,6-diaminopimelate + ATP = UDP-N-acetyl-alpha-D-muramoyl-L-alanyl-gamma-D-glutamyl-meso-2,6-diaminopimeloyl-D-alanyl-D-alanine + ADP + phosphate + H(+)</text>
        <dbReference type="Rhea" id="RHEA:28374"/>
        <dbReference type="ChEBI" id="CHEBI:15378"/>
        <dbReference type="ChEBI" id="CHEBI:30616"/>
        <dbReference type="ChEBI" id="CHEBI:43474"/>
        <dbReference type="ChEBI" id="CHEBI:57822"/>
        <dbReference type="ChEBI" id="CHEBI:61386"/>
        <dbReference type="ChEBI" id="CHEBI:83905"/>
        <dbReference type="ChEBI" id="CHEBI:456216"/>
        <dbReference type="EC" id="6.3.2.10"/>
    </reaction>
</comment>
<evidence type="ECO:0000313" key="16">
    <source>
        <dbReference type="Proteomes" id="UP000075260"/>
    </source>
</evidence>
<dbReference type="SUPFAM" id="SSF63418">
    <property type="entry name" value="MurE/MurF N-terminal domain"/>
    <property type="match status" value="1"/>
</dbReference>
<dbReference type="Proteomes" id="UP000075260">
    <property type="component" value="Unassembled WGS sequence"/>
</dbReference>
<dbReference type="AlphaFoldDB" id="A0A150Q4R4"/>
<proteinExistence type="inferred from homology"/>
<evidence type="ECO:0000256" key="11">
    <source>
        <dbReference type="RuleBase" id="RU004136"/>
    </source>
</evidence>
<dbReference type="GO" id="GO:0008360">
    <property type="term" value="P:regulation of cell shape"/>
    <property type="evidence" value="ECO:0007669"/>
    <property type="project" value="UniProtKB-KW"/>
</dbReference>
<dbReference type="HAMAP" id="MF_02019">
    <property type="entry name" value="MurF"/>
    <property type="match status" value="1"/>
</dbReference>
<dbReference type="GO" id="GO:0009252">
    <property type="term" value="P:peptidoglycan biosynthetic process"/>
    <property type="evidence" value="ECO:0007669"/>
    <property type="project" value="UniProtKB-UniRule"/>
</dbReference>
<keyword evidence="6 10" id="KW-0133">Cell shape</keyword>
<evidence type="ECO:0000259" key="14">
    <source>
        <dbReference type="Pfam" id="PF08245"/>
    </source>
</evidence>
<evidence type="ECO:0000256" key="10">
    <source>
        <dbReference type="HAMAP-Rule" id="MF_02019"/>
    </source>
</evidence>
<dbReference type="InterPro" id="IPR051046">
    <property type="entry name" value="MurCDEF_CellWall_CoF430Synth"/>
</dbReference>
<keyword evidence="7 10" id="KW-0573">Peptidoglycan synthesis</keyword>
<dbReference type="InterPro" id="IPR036565">
    <property type="entry name" value="Mur-like_cat_sf"/>
</dbReference>
<dbReference type="InterPro" id="IPR004101">
    <property type="entry name" value="Mur_ligase_C"/>
</dbReference>
<comment type="similarity">
    <text evidence="10">Belongs to the MurCDEF family. MurF subfamily.</text>
</comment>
<dbReference type="UniPathway" id="UPA00219"/>
<keyword evidence="8 10" id="KW-0131">Cell cycle</keyword>
<comment type="pathway">
    <text evidence="10 11">Cell wall biogenesis; peptidoglycan biosynthesis.</text>
</comment>
<dbReference type="InterPro" id="IPR000713">
    <property type="entry name" value="Mur_ligase_N"/>
</dbReference>
<dbReference type="InterPro" id="IPR013221">
    <property type="entry name" value="Mur_ligase_cen"/>
</dbReference>
<protein>
    <recommendedName>
        <fullName evidence="10 11">UDP-N-acetylmuramoyl-tripeptide--D-alanyl-D-alanine ligase</fullName>
        <ecNumber evidence="10 11">6.3.2.10</ecNumber>
    </recommendedName>
    <alternativeName>
        <fullName evidence="10">D-alanyl-D-alanine-adding enzyme</fullName>
    </alternativeName>
</protein>
<dbReference type="GO" id="GO:0008766">
    <property type="term" value="F:UDP-N-acetylmuramoylalanyl-D-glutamyl-2,6-diaminopimelate-D-alanyl-D-alanine ligase activity"/>
    <property type="evidence" value="ECO:0007669"/>
    <property type="project" value="RHEA"/>
</dbReference>
<dbReference type="RefSeq" id="WP_061612392.1">
    <property type="nucleotide sequence ID" value="NZ_JEMA01001050.1"/>
</dbReference>
<evidence type="ECO:0000313" key="15">
    <source>
        <dbReference type="EMBL" id="KYF62959.1"/>
    </source>
</evidence>
<dbReference type="SUPFAM" id="SSF53244">
    <property type="entry name" value="MurD-like peptide ligases, peptide-binding domain"/>
    <property type="match status" value="1"/>
</dbReference>
<feature type="domain" description="Mur ligase C-terminal" evidence="13">
    <location>
        <begin position="339"/>
        <end position="465"/>
    </location>
</feature>
<evidence type="ECO:0000256" key="9">
    <source>
        <dbReference type="ARBA" id="ARBA00023316"/>
    </source>
</evidence>
<dbReference type="InterPro" id="IPR035911">
    <property type="entry name" value="MurE/MurF_N"/>
</dbReference>
<dbReference type="GO" id="GO:0047480">
    <property type="term" value="F:UDP-N-acetylmuramoyl-tripeptide-D-alanyl-D-alanine ligase activity"/>
    <property type="evidence" value="ECO:0007669"/>
    <property type="project" value="UniProtKB-UniRule"/>
</dbReference>
<keyword evidence="4 10" id="KW-0547">Nucleotide-binding</keyword>
<dbReference type="GO" id="GO:0005737">
    <property type="term" value="C:cytoplasm"/>
    <property type="evidence" value="ECO:0007669"/>
    <property type="project" value="UniProtKB-SubCell"/>
</dbReference>
<dbReference type="Gene3D" id="3.40.1190.10">
    <property type="entry name" value="Mur-like, catalytic domain"/>
    <property type="match status" value="1"/>
</dbReference>
<dbReference type="GO" id="GO:0051301">
    <property type="term" value="P:cell division"/>
    <property type="evidence" value="ECO:0007669"/>
    <property type="project" value="UniProtKB-KW"/>
</dbReference>
<dbReference type="EC" id="6.3.2.10" evidence="10 11"/>
<dbReference type="Gene3D" id="3.90.190.20">
    <property type="entry name" value="Mur ligase, C-terminal domain"/>
    <property type="match status" value="1"/>
</dbReference>
<dbReference type="Pfam" id="PF08245">
    <property type="entry name" value="Mur_ligase_M"/>
    <property type="match status" value="1"/>
</dbReference>
<evidence type="ECO:0000256" key="2">
    <source>
        <dbReference type="ARBA" id="ARBA00022598"/>
    </source>
</evidence>
<evidence type="ECO:0000256" key="5">
    <source>
        <dbReference type="ARBA" id="ARBA00022840"/>
    </source>
</evidence>
<feature type="domain" description="Mur ligase N-terminal catalytic" evidence="12">
    <location>
        <begin position="33"/>
        <end position="102"/>
    </location>
</feature>
<keyword evidence="1 10" id="KW-0963">Cytoplasm</keyword>
<name>A0A150Q4R4_SORCE</name>
<keyword evidence="5 10" id="KW-0067">ATP-binding</keyword>
<dbReference type="EMBL" id="JEMA01001050">
    <property type="protein sequence ID" value="KYF62959.1"/>
    <property type="molecule type" value="Genomic_DNA"/>
</dbReference>
<evidence type="ECO:0000256" key="1">
    <source>
        <dbReference type="ARBA" id="ARBA00022490"/>
    </source>
</evidence>
<dbReference type="InterPro" id="IPR005863">
    <property type="entry name" value="UDP-N-AcMur_synth"/>
</dbReference>
<sequence length="489" mass="49357">MATPIPQNLAPFTLDELARATGGRVLRAGPDARGVSTDSRTIAPGAAFVALAGESFEGHRFLDAAAQRGAAAFVVSREVAVPSEGGVVLVEDGLAALGALARAHRERWRRGAHRDGPRAIVAIGGSAGKTTTTRAIAALLAGAGRGDVHATAGNLNNAIGLPMTLLGLEERHRFAVVEIGTNQRGEVATLARIAGPDLAVLTSIGVEHTEGLGTLEDVAAEEGDLLAALPTEGTALGNGDDAMVVEQLARAGAARRITYGFGERAQVRIAARRPVGVRGTAVRLERGGEPLEIVVPLLGEAGALAAAAAVAAVEEALGERLSTERAARAAAGLAPPGDGRLSVRELPDGTVIIDDSYNANPLSMRSSLKTAVELAGALGKRLVLLLGEMRELGALAAAEHDALGAQVGAARPAALIAVGGEASRIARAAEAAGVPAWFAGDAGAAAARAIEVVERGDLVLVKGSRGIRMERIVEALAGRGAGSGGSPAP</sequence>
<dbReference type="InterPro" id="IPR036615">
    <property type="entry name" value="Mur_ligase_C_dom_sf"/>
</dbReference>
<evidence type="ECO:0000256" key="8">
    <source>
        <dbReference type="ARBA" id="ARBA00023306"/>
    </source>
</evidence>
<dbReference type="OrthoDB" id="9801978at2"/>
<feature type="domain" description="Mur ligase central" evidence="14">
    <location>
        <begin position="123"/>
        <end position="313"/>
    </location>
</feature>
<gene>
    <name evidence="10" type="primary">murF</name>
    <name evidence="15" type="ORF">BE15_13925</name>
</gene>
<keyword evidence="2 10" id="KW-0436">Ligase</keyword>
<evidence type="ECO:0000256" key="7">
    <source>
        <dbReference type="ARBA" id="ARBA00022984"/>
    </source>
</evidence>
<evidence type="ECO:0000259" key="13">
    <source>
        <dbReference type="Pfam" id="PF02875"/>
    </source>
</evidence>
<evidence type="ECO:0000256" key="4">
    <source>
        <dbReference type="ARBA" id="ARBA00022741"/>
    </source>
</evidence>
<comment type="subcellular location">
    <subcellularLocation>
        <location evidence="10 11">Cytoplasm</location>
    </subcellularLocation>
</comment>
<evidence type="ECO:0000256" key="6">
    <source>
        <dbReference type="ARBA" id="ARBA00022960"/>
    </source>
</evidence>
<keyword evidence="9 10" id="KW-0961">Cell wall biogenesis/degradation</keyword>
<dbReference type="Pfam" id="PF01225">
    <property type="entry name" value="Mur_ligase"/>
    <property type="match status" value="1"/>
</dbReference>